<dbReference type="RefSeq" id="WP_106094465.1">
    <property type="nucleotide sequence ID" value="NZ_PVNL01000139.1"/>
</dbReference>
<evidence type="ECO:0000313" key="3">
    <source>
        <dbReference type="Proteomes" id="UP000238823"/>
    </source>
</evidence>
<reference evidence="2 3" key="1">
    <citation type="submission" date="2018-03" db="EMBL/GenBank/DDBJ databases">
        <title>Draft Genome Sequences of the Obligatory Marine Myxobacteria Enhygromyxa salina SWB007.</title>
        <authorList>
            <person name="Poehlein A."/>
            <person name="Moghaddam J.A."/>
            <person name="Harms H."/>
            <person name="Alanjari M."/>
            <person name="Koenig G.M."/>
            <person name="Daniel R."/>
            <person name="Schaeberle T.F."/>
        </authorList>
    </citation>
    <scope>NUCLEOTIDE SEQUENCE [LARGE SCALE GENOMIC DNA]</scope>
    <source>
        <strain evidence="2 3">SWB007</strain>
    </source>
</reference>
<protein>
    <submittedName>
        <fullName evidence="2">Uncharacterized protein</fullName>
    </submittedName>
</protein>
<name>A0A2S9XQ59_9BACT</name>
<evidence type="ECO:0000313" key="2">
    <source>
        <dbReference type="EMBL" id="PRP94880.1"/>
    </source>
</evidence>
<keyword evidence="1" id="KW-1133">Transmembrane helix</keyword>
<gene>
    <name evidence="2" type="ORF">ENSA7_77030</name>
</gene>
<comment type="caution">
    <text evidence="2">The sequence shown here is derived from an EMBL/GenBank/DDBJ whole genome shotgun (WGS) entry which is preliminary data.</text>
</comment>
<keyword evidence="1" id="KW-0812">Transmembrane</keyword>
<dbReference type="AlphaFoldDB" id="A0A2S9XQ59"/>
<feature type="transmembrane region" description="Helical" evidence="1">
    <location>
        <begin position="52"/>
        <end position="74"/>
    </location>
</feature>
<feature type="transmembrane region" description="Helical" evidence="1">
    <location>
        <begin position="28"/>
        <end position="46"/>
    </location>
</feature>
<proteinExistence type="predicted"/>
<dbReference type="EMBL" id="PVNL01000139">
    <property type="protein sequence ID" value="PRP94880.1"/>
    <property type="molecule type" value="Genomic_DNA"/>
</dbReference>
<dbReference type="Proteomes" id="UP000238823">
    <property type="component" value="Unassembled WGS sequence"/>
</dbReference>
<accession>A0A2S9XQ59</accession>
<evidence type="ECO:0000256" key="1">
    <source>
        <dbReference type="SAM" id="Phobius"/>
    </source>
</evidence>
<organism evidence="2 3">
    <name type="scientific">Enhygromyxa salina</name>
    <dbReference type="NCBI Taxonomy" id="215803"/>
    <lineage>
        <taxon>Bacteria</taxon>
        <taxon>Pseudomonadati</taxon>
        <taxon>Myxococcota</taxon>
        <taxon>Polyangia</taxon>
        <taxon>Nannocystales</taxon>
        <taxon>Nannocystaceae</taxon>
        <taxon>Enhygromyxa</taxon>
    </lineage>
</organism>
<sequence>MDTDFDPSVAPPWLVRVRETVYLAARRWWLVVPGVILLGRACGLMWGGACLLGLFALAAILVSPFALGVLIAFVSRARQA</sequence>
<keyword evidence="1" id="KW-0472">Membrane</keyword>